<name>A0A2T7NIT5_POMCA</name>
<dbReference type="InterPro" id="IPR029021">
    <property type="entry name" value="Prot-tyrosine_phosphatase-like"/>
</dbReference>
<evidence type="ECO:0000256" key="13">
    <source>
        <dbReference type="ARBA" id="ARBA00051722"/>
    </source>
</evidence>
<dbReference type="Gene3D" id="3.90.190.10">
    <property type="entry name" value="Protein tyrosine phosphatase superfamily"/>
    <property type="match status" value="1"/>
</dbReference>
<dbReference type="InterPro" id="IPR020422">
    <property type="entry name" value="TYR_PHOSPHATASE_DUAL_dom"/>
</dbReference>
<evidence type="ECO:0000256" key="2">
    <source>
        <dbReference type="ARBA" id="ARBA00008601"/>
    </source>
</evidence>
<comment type="subcellular location">
    <subcellularLocation>
        <location evidence="1">Cell membrane</location>
        <topology evidence="1">Lipid-anchor</topology>
        <orientation evidence="1">Cytoplasmic side</orientation>
    </subcellularLocation>
</comment>
<dbReference type="SUPFAM" id="SSF52799">
    <property type="entry name" value="(Phosphotyrosine protein) phosphatases II"/>
    <property type="match status" value="1"/>
</dbReference>
<evidence type="ECO:0000313" key="18">
    <source>
        <dbReference type="EMBL" id="PVD21087.1"/>
    </source>
</evidence>
<dbReference type="FunFam" id="3.90.190.10:FF:000052">
    <property type="entry name" value="Dual specificity phosphatase 15"/>
    <property type="match status" value="1"/>
</dbReference>
<comment type="catalytic activity">
    <reaction evidence="12">
        <text>O-phospho-L-threonyl-[protein] + H2O = L-threonyl-[protein] + phosphate</text>
        <dbReference type="Rhea" id="RHEA:47004"/>
        <dbReference type="Rhea" id="RHEA-COMP:11060"/>
        <dbReference type="Rhea" id="RHEA-COMP:11605"/>
        <dbReference type="ChEBI" id="CHEBI:15377"/>
        <dbReference type="ChEBI" id="CHEBI:30013"/>
        <dbReference type="ChEBI" id="CHEBI:43474"/>
        <dbReference type="ChEBI" id="CHEBI:61977"/>
        <dbReference type="EC" id="3.1.3.16"/>
    </reaction>
</comment>
<keyword evidence="19" id="KW-1185">Reference proteome</keyword>
<dbReference type="PRINTS" id="PR01908">
    <property type="entry name" value="ADSPHPHTASE"/>
</dbReference>
<evidence type="ECO:0000256" key="3">
    <source>
        <dbReference type="ARBA" id="ARBA00013064"/>
    </source>
</evidence>
<dbReference type="InterPro" id="IPR000387">
    <property type="entry name" value="Tyr_Pase_dom"/>
</dbReference>
<dbReference type="PROSITE" id="PS50054">
    <property type="entry name" value="TYR_PHOSPHATASE_DUAL"/>
    <property type="match status" value="1"/>
</dbReference>
<dbReference type="EMBL" id="PZQS01000012">
    <property type="protein sequence ID" value="PVD21087.1"/>
    <property type="molecule type" value="Genomic_DNA"/>
</dbReference>
<evidence type="ECO:0000256" key="14">
    <source>
        <dbReference type="ARBA" id="ARBA00068799"/>
    </source>
</evidence>
<keyword evidence="7" id="KW-0378">Hydrolase</keyword>
<dbReference type="OrthoDB" id="9979246at2759"/>
<dbReference type="CDD" id="cd14519">
    <property type="entry name" value="DSP_DUSP22_15"/>
    <property type="match status" value="1"/>
</dbReference>
<dbReference type="EC" id="3.1.3.48" evidence="3"/>
<gene>
    <name evidence="18" type="ORF">C0Q70_19253</name>
</gene>
<dbReference type="OMA" id="CAYLMWK"/>
<keyword evidence="10" id="KW-0449">Lipoprotein</keyword>
<evidence type="ECO:0000259" key="16">
    <source>
        <dbReference type="PROSITE" id="PS50054"/>
    </source>
</evidence>
<keyword evidence="9" id="KW-0472">Membrane</keyword>
<dbReference type="InterPro" id="IPR000340">
    <property type="entry name" value="Dual-sp_phosphatase_cat-dom"/>
</dbReference>
<dbReference type="PANTHER" id="PTHR45948:SF2">
    <property type="entry name" value="DUAL SPECIFICITY PROTEIN PHOSPHATASE"/>
    <property type="match status" value="1"/>
</dbReference>
<proteinExistence type="inferred from homology"/>
<evidence type="ECO:0000256" key="7">
    <source>
        <dbReference type="ARBA" id="ARBA00022801"/>
    </source>
</evidence>
<evidence type="ECO:0000256" key="1">
    <source>
        <dbReference type="ARBA" id="ARBA00004342"/>
    </source>
</evidence>
<dbReference type="GO" id="GO:0004725">
    <property type="term" value="F:protein tyrosine phosphatase activity"/>
    <property type="evidence" value="ECO:0007669"/>
    <property type="project" value="UniProtKB-EC"/>
</dbReference>
<evidence type="ECO:0000259" key="17">
    <source>
        <dbReference type="PROSITE" id="PS50056"/>
    </source>
</evidence>
<dbReference type="STRING" id="400727.A0A2T7NIT5"/>
<keyword evidence="8" id="KW-0904">Protein phosphatase</keyword>
<reference evidence="18 19" key="1">
    <citation type="submission" date="2018-04" db="EMBL/GenBank/DDBJ databases">
        <title>The genome of golden apple snail Pomacea canaliculata provides insight into stress tolerance and invasive adaptation.</title>
        <authorList>
            <person name="Liu C."/>
            <person name="Liu B."/>
            <person name="Ren Y."/>
            <person name="Zhang Y."/>
            <person name="Wang H."/>
            <person name="Li S."/>
            <person name="Jiang F."/>
            <person name="Yin L."/>
            <person name="Zhang G."/>
            <person name="Qian W."/>
            <person name="Fan W."/>
        </authorList>
    </citation>
    <scope>NUCLEOTIDE SEQUENCE [LARGE SCALE GENOMIC DNA]</scope>
    <source>
        <strain evidence="18">SZHN2017</strain>
        <tissue evidence="18">Muscle</tissue>
    </source>
</reference>
<evidence type="ECO:0000256" key="9">
    <source>
        <dbReference type="ARBA" id="ARBA00023136"/>
    </source>
</evidence>
<comment type="caution">
    <text evidence="18">The sequence shown here is derived from an EMBL/GenBank/DDBJ whole genome shotgun (WGS) entry which is preliminary data.</text>
</comment>
<dbReference type="GO" id="GO:0007165">
    <property type="term" value="P:signal transduction"/>
    <property type="evidence" value="ECO:0007669"/>
    <property type="project" value="TreeGrafter"/>
</dbReference>
<organism evidence="18 19">
    <name type="scientific">Pomacea canaliculata</name>
    <name type="common">Golden apple snail</name>
    <dbReference type="NCBI Taxonomy" id="400727"/>
    <lineage>
        <taxon>Eukaryota</taxon>
        <taxon>Metazoa</taxon>
        <taxon>Spiralia</taxon>
        <taxon>Lophotrochozoa</taxon>
        <taxon>Mollusca</taxon>
        <taxon>Gastropoda</taxon>
        <taxon>Caenogastropoda</taxon>
        <taxon>Architaenioglossa</taxon>
        <taxon>Ampullarioidea</taxon>
        <taxon>Ampullariidae</taxon>
        <taxon>Pomacea</taxon>
    </lineage>
</organism>
<comment type="similarity">
    <text evidence="2">Belongs to the protein-tyrosine phosphatase family. Non-receptor class dual specificity subfamily.</text>
</comment>
<sequence>MGSGMSKVLPGLYLGNFRDAKDLEQLETNNITHILSIHDSAKKLLENKEYLCILASDSPSQDLIQFFPECIDFIHKARLNGGGVLVHCLAGVSRSVTVVAAYIMTVTSLGWRDALNAIRGARNCANPNFGFQKQLQTYENCGLEEARKQLKEKYPHNPFSDEADCQKLLHCFKHYVLTGETTTASSSIKGDDDGLYPLPHNAYADKNRDPETGTSDQSGSAKHD</sequence>
<comment type="catalytic activity">
    <reaction evidence="11">
        <text>O-phospho-L-seryl-[protein] + H2O = L-seryl-[protein] + phosphate</text>
        <dbReference type="Rhea" id="RHEA:20629"/>
        <dbReference type="Rhea" id="RHEA-COMP:9863"/>
        <dbReference type="Rhea" id="RHEA-COMP:11604"/>
        <dbReference type="ChEBI" id="CHEBI:15377"/>
        <dbReference type="ChEBI" id="CHEBI:29999"/>
        <dbReference type="ChEBI" id="CHEBI:43474"/>
        <dbReference type="ChEBI" id="CHEBI:83421"/>
        <dbReference type="EC" id="3.1.3.16"/>
    </reaction>
</comment>
<dbReference type="GO" id="GO:0005886">
    <property type="term" value="C:plasma membrane"/>
    <property type="evidence" value="ECO:0007669"/>
    <property type="project" value="UniProtKB-SubCell"/>
</dbReference>
<feature type="domain" description="Tyrosine-protein phosphatase" evidence="16">
    <location>
        <begin position="4"/>
        <end position="144"/>
    </location>
</feature>
<evidence type="ECO:0000256" key="4">
    <source>
        <dbReference type="ARBA" id="ARBA00013081"/>
    </source>
</evidence>
<dbReference type="GO" id="GO:0005829">
    <property type="term" value="C:cytosol"/>
    <property type="evidence" value="ECO:0007669"/>
    <property type="project" value="TreeGrafter"/>
</dbReference>
<evidence type="ECO:0000256" key="6">
    <source>
        <dbReference type="ARBA" id="ARBA00022707"/>
    </source>
</evidence>
<evidence type="ECO:0000256" key="5">
    <source>
        <dbReference type="ARBA" id="ARBA00022475"/>
    </source>
</evidence>
<evidence type="ECO:0000256" key="11">
    <source>
        <dbReference type="ARBA" id="ARBA00047761"/>
    </source>
</evidence>
<evidence type="ECO:0000256" key="12">
    <source>
        <dbReference type="ARBA" id="ARBA00048336"/>
    </source>
</evidence>
<keyword evidence="6" id="KW-0519">Myristate</keyword>
<protein>
    <recommendedName>
        <fullName evidence="14">Dual specificity protein phosphatase 15</fullName>
        <ecNumber evidence="4">3.1.3.16</ecNumber>
        <ecNumber evidence="3">3.1.3.48</ecNumber>
    </recommendedName>
</protein>
<accession>A0A2T7NIT5</accession>
<evidence type="ECO:0000256" key="8">
    <source>
        <dbReference type="ARBA" id="ARBA00022912"/>
    </source>
</evidence>
<feature type="domain" description="Tyrosine specific protein phosphatases" evidence="17">
    <location>
        <begin position="65"/>
        <end position="122"/>
    </location>
</feature>
<feature type="region of interest" description="Disordered" evidence="15">
    <location>
        <begin position="183"/>
        <end position="224"/>
    </location>
</feature>
<dbReference type="PROSITE" id="PS50056">
    <property type="entry name" value="TYR_PHOSPHATASE_2"/>
    <property type="match status" value="1"/>
</dbReference>
<keyword evidence="5" id="KW-1003">Cell membrane</keyword>
<dbReference type="Proteomes" id="UP000245119">
    <property type="component" value="Linkage Group LG12"/>
</dbReference>
<dbReference type="AlphaFoldDB" id="A0A2T7NIT5"/>
<dbReference type="EC" id="3.1.3.16" evidence="4"/>
<evidence type="ECO:0000256" key="10">
    <source>
        <dbReference type="ARBA" id="ARBA00023288"/>
    </source>
</evidence>
<evidence type="ECO:0000313" key="19">
    <source>
        <dbReference type="Proteomes" id="UP000245119"/>
    </source>
</evidence>
<dbReference type="GO" id="GO:0004722">
    <property type="term" value="F:protein serine/threonine phosphatase activity"/>
    <property type="evidence" value="ECO:0007669"/>
    <property type="project" value="UniProtKB-EC"/>
</dbReference>
<evidence type="ECO:0000256" key="15">
    <source>
        <dbReference type="SAM" id="MobiDB-lite"/>
    </source>
</evidence>
<comment type="catalytic activity">
    <reaction evidence="13">
        <text>O-phospho-L-tyrosyl-[protein] + H2O = L-tyrosyl-[protein] + phosphate</text>
        <dbReference type="Rhea" id="RHEA:10684"/>
        <dbReference type="Rhea" id="RHEA-COMP:10136"/>
        <dbReference type="Rhea" id="RHEA-COMP:20101"/>
        <dbReference type="ChEBI" id="CHEBI:15377"/>
        <dbReference type="ChEBI" id="CHEBI:43474"/>
        <dbReference type="ChEBI" id="CHEBI:46858"/>
        <dbReference type="ChEBI" id="CHEBI:61978"/>
        <dbReference type="EC" id="3.1.3.48"/>
    </reaction>
</comment>
<dbReference type="SMART" id="SM00195">
    <property type="entry name" value="DSPc"/>
    <property type="match status" value="1"/>
</dbReference>
<dbReference type="PANTHER" id="PTHR45948">
    <property type="entry name" value="DUAL SPECIFICITY PROTEIN PHOSPHATASE DDB_G0269404-RELATED"/>
    <property type="match status" value="1"/>
</dbReference>
<feature type="compositionally biased region" description="Polar residues" evidence="15">
    <location>
        <begin position="212"/>
        <end position="224"/>
    </location>
</feature>
<dbReference type="Pfam" id="PF00782">
    <property type="entry name" value="DSPc"/>
    <property type="match status" value="1"/>
</dbReference>